<evidence type="ECO:0000313" key="5">
    <source>
        <dbReference type="Proteomes" id="UP000515121"/>
    </source>
</evidence>
<evidence type="ECO:0000259" key="4">
    <source>
        <dbReference type="PROSITE" id="PS51228"/>
    </source>
</evidence>
<organism evidence="5 6">
    <name type="scientific">Durio zibethinus</name>
    <name type="common">Durian</name>
    <dbReference type="NCBI Taxonomy" id="66656"/>
    <lineage>
        <taxon>Eukaryota</taxon>
        <taxon>Viridiplantae</taxon>
        <taxon>Streptophyta</taxon>
        <taxon>Embryophyta</taxon>
        <taxon>Tracheophyta</taxon>
        <taxon>Spermatophyta</taxon>
        <taxon>Magnoliopsida</taxon>
        <taxon>eudicotyledons</taxon>
        <taxon>Gunneridae</taxon>
        <taxon>Pentapetalae</taxon>
        <taxon>rosids</taxon>
        <taxon>malvids</taxon>
        <taxon>Malvales</taxon>
        <taxon>Malvaceae</taxon>
        <taxon>Helicteroideae</taxon>
        <taxon>Durio</taxon>
    </lineage>
</organism>
<protein>
    <submittedName>
        <fullName evidence="6">Acyl-CoA-binding domain-containing protein 3-like isoform X1</fullName>
    </submittedName>
</protein>
<dbReference type="InterPro" id="IPR000582">
    <property type="entry name" value="Acyl-CoA-binding_protein"/>
</dbReference>
<dbReference type="SUPFAM" id="SSF47027">
    <property type="entry name" value="Acyl-CoA binding protein"/>
    <property type="match status" value="1"/>
</dbReference>
<dbReference type="GO" id="GO:0000062">
    <property type="term" value="F:fatty-acyl-CoA binding"/>
    <property type="evidence" value="ECO:0007669"/>
    <property type="project" value="InterPro"/>
</dbReference>
<keyword evidence="2" id="KW-0446">Lipid-binding</keyword>
<dbReference type="InterPro" id="IPR035984">
    <property type="entry name" value="Acyl-CoA-binding_sf"/>
</dbReference>
<dbReference type="AlphaFoldDB" id="A0A6P6AV43"/>
<dbReference type="PANTHER" id="PTHR23310">
    <property type="entry name" value="ACYL-COA-BINDING PROTEIN, ACBP"/>
    <property type="match status" value="1"/>
</dbReference>
<dbReference type="Gene3D" id="1.20.80.10">
    <property type="match status" value="1"/>
</dbReference>
<feature type="domain" description="ACB" evidence="4">
    <location>
        <begin position="233"/>
        <end position="320"/>
    </location>
</feature>
<name>A0A6P6AV43_DURZI</name>
<dbReference type="OrthoDB" id="71307at2759"/>
<dbReference type="GO" id="GO:0006631">
    <property type="term" value="P:fatty acid metabolic process"/>
    <property type="evidence" value="ECO:0007669"/>
    <property type="project" value="TreeGrafter"/>
</dbReference>
<dbReference type="KEGG" id="dzi:111312561"/>
<proteinExistence type="inferred from homology"/>
<dbReference type="PANTHER" id="PTHR23310:SF122">
    <property type="entry name" value="ACYL-COA-BINDING DOMAIN-CONTAINING PROTEIN 3"/>
    <property type="match status" value="1"/>
</dbReference>
<evidence type="ECO:0000256" key="1">
    <source>
        <dbReference type="ARBA" id="ARBA00005567"/>
    </source>
</evidence>
<evidence type="ECO:0000256" key="2">
    <source>
        <dbReference type="ARBA" id="ARBA00023121"/>
    </source>
</evidence>
<keyword evidence="5" id="KW-1185">Reference proteome</keyword>
<comment type="similarity">
    <text evidence="1">Belongs to the ACBP family.</text>
</comment>
<dbReference type="RefSeq" id="XP_022768676.1">
    <property type="nucleotide sequence ID" value="XM_022912941.1"/>
</dbReference>
<dbReference type="PROSITE" id="PS51228">
    <property type="entry name" value="ACB_2"/>
    <property type="match status" value="1"/>
</dbReference>
<sequence length="409" mass="45954">MEIILELFLTAFIALLFSFLIAKIVSLAMGGDSVSGVDEKSLIDVDDETIMEELEFSEKLKVQGIESEKKVQFVKELVDKVDVFEVEQAGVDQGFESEKKVEWVEETADKVGEFGAGESEVVEILKVQGFESEKEVEFLQETAKKVDDFEAEQAKVGEAEADVKLDDFVTENKTEKKEVGEIAEELEAQNETKVQSEEISVEKSQMKGVGEEEKNVKLESDDDDWEGIERSELEKVFGAAVKFVEHKGDLEGVGNDVQMELYGLHKIATEGPCREPQPLAFMVSSRSKWNAWQRLGNMNPEVAMEQYVALLSDRVPGFIEDNSDGEHKFGSTDRGVPGAMAPDINSFPDRQTSFTQERNEELKSVPGGVDINENRIFEKQCLVCFKFWRWNVNCVGHKAAEGRSCWYVP</sequence>
<gene>
    <name evidence="6" type="primary">LOC111312561</name>
</gene>
<dbReference type="GeneID" id="111312561"/>
<evidence type="ECO:0000256" key="3">
    <source>
        <dbReference type="SAM" id="MobiDB-lite"/>
    </source>
</evidence>
<feature type="region of interest" description="Disordered" evidence="3">
    <location>
        <begin position="188"/>
        <end position="222"/>
    </location>
</feature>
<dbReference type="InterPro" id="IPR014352">
    <property type="entry name" value="FERM/acyl-CoA-bd_prot_sf"/>
</dbReference>
<dbReference type="Pfam" id="PF00887">
    <property type="entry name" value="ACBP"/>
    <property type="match status" value="1"/>
</dbReference>
<feature type="compositionally biased region" description="Basic and acidic residues" evidence="3">
    <location>
        <begin position="194"/>
        <end position="219"/>
    </location>
</feature>
<accession>A0A6P6AV43</accession>
<dbReference type="Proteomes" id="UP000515121">
    <property type="component" value="Unplaced"/>
</dbReference>
<evidence type="ECO:0000313" key="6">
    <source>
        <dbReference type="RefSeq" id="XP_022768676.1"/>
    </source>
</evidence>
<reference evidence="6" key="1">
    <citation type="submission" date="2025-08" db="UniProtKB">
        <authorList>
            <consortium name="RefSeq"/>
        </authorList>
    </citation>
    <scope>IDENTIFICATION</scope>
    <source>
        <tissue evidence="6">Fruit stalk</tissue>
    </source>
</reference>